<sequence>MLYKMRGVVGKAIQAQELDGEPSHLIPQSQYIAELFGIVAIGEALEVVPMLKNAYGQSPSAPSRCQYIVHKMRGYSFYEFFTLSVEDALECQKEPTVVVLIGIAR</sequence>
<evidence type="ECO:0000313" key="2">
    <source>
        <dbReference type="Proteomes" id="UP000785679"/>
    </source>
</evidence>
<dbReference type="Proteomes" id="UP000785679">
    <property type="component" value="Unassembled WGS sequence"/>
</dbReference>
<dbReference type="AlphaFoldDB" id="A0A8J8NF18"/>
<protein>
    <submittedName>
        <fullName evidence="1">Uncharacterized protein</fullName>
    </submittedName>
</protein>
<proteinExistence type="predicted"/>
<evidence type="ECO:0000313" key="1">
    <source>
        <dbReference type="EMBL" id="TNV73165.1"/>
    </source>
</evidence>
<accession>A0A8J8NF18</accession>
<reference evidence="1" key="1">
    <citation type="submission" date="2019-06" db="EMBL/GenBank/DDBJ databases">
        <authorList>
            <person name="Zheng W."/>
        </authorList>
    </citation>
    <scope>NUCLEOTIDE SEQUENCE</scope>
    <source>
        <strain evidence="1">QDHG01</strain>
    </source>
</reference>
<organism evidence="1 2">
    <name type="scientific">Halteria grandinella</name>
    <dbReference type="NCBI Taxonomy" id="5974"/>
    <lineage>
        <taxon>Eukaryota</taxon>
        <taxon>Sar</taxon>
        <taxon>Alveolata</taxon>
        <taxon>Ciliophora</taxon>
        <taxon>Intramacronucleata</taxon>
        <taxon>Spirotrichea</taxon>
        <taxon>Stichotrichia</taxon>
        <taxon>Sporadotrichida</taxon>
        <taxon>Halteriidae</taxon>
        <taxon>Halteria</taxon>
    </lineage>
</organism>
<comment type="caution">
    <text evidence="1">The sequence shown here is derived from an EMBL/GenBank/DDBJ whole genome shotgun (WGS) entry which is preliminary data.</text>
</comment>
<keyword evidence="2" id="KW-1185">Reference proteome</keyword>
<dbReference type="EMBL" id="RRYP01019668">
    <property type="protein sequence ID" value="TNV73165.1"/>
    <property type="molecule type" value="Genomic_DNA"/>
</dbReference>
<name>A0A8J8NF18_HALGN</name>
<gene>
    <name evidence="1" type="ORF">FGO68_gene257</name>
</gene>